<comment type="subcellular location">
    <subcellularLocation>
        <location evidence="1">Cell envelope</location>
    </subcellularLocation>
</comment>
<dbReference type="PANTHER" id="PTHR42852">
    <property type="entry name" value="THIOL:DISULFIDE INTERCHANGE PROTEIN DSBE"/>
    <property type="match status" value="1"/>
</dbReference>
<dbReference type="Pfam" id="PF01790">
    <property type="entry name" value="LGT"/>
    <property type="match status" value="1"/>
</dbReference>
<keyword evidence="4" id="KW-0676">Redox-active center</keyword>
<proteinExistence type="predicted"/>
<evidence type="ECO:0000256" key="3">
    <source>
        <dbReference type="ARBA" id="ARBA00023157"/>
    </source>
</evidence>
<accession>A0A1Y1SEH8</accession>
<evidence type="ECO:0000313" key="8">
    <source>
        <dbReference type="Proteomes" id="UP000192342"/>
    </source>
</evidence>
<keyword evidence="5" id="KW-1133">Transmembrane helix</keyword>
<dbReference type="GO" id="GO:0015036">
    <property type="term" value="F:disulfide oxidoreductase activity"/>
    <property type="evidence" value="ECO:0007669"/>
    <property type="project" value="UniProtKB-ARBA"/>
</dbReference>
<feature type="transmembrane region" description="Helical" evidence="5">
    <location>
        <begin position="107"/>
        <end position="127"/>
    </location>
</feature>
<dbReference type="STRING" id="1317117.ATO7_08637"/>
<feature type="transmembrane region" description="Helical" evidence="5">
    <location>
        <begin position="44"/>
        <end position="64"/>
    </location>
</feature>
<gene>
    <name evidence="7" type="ORF">ATO7_08637</name>
</gene>
<name>A0A1Y1SEH8_9GAMM</name>
<dbReference type="Gene3D" id="3.40.30.10">
    <property type="entry name" value="Glutaredoxin"/>
    <property type="match status" value="1"/>
</dbReference>
<dbReference type="Pfam" id="PF08534">
    <property type="entry name" value="Redoxin"/>
    <property type="match status" value="1"/>
</dbReference>
<keyword evidence="5" id="KW-0472">Membrane</keyword>
<dbReference type="PANTHER" id="PTHR42852:SF6">
    <property type="entry name" value="THIOL:DISULFIDE INTERCHANGE PROTEIN DSBE"/>
    <property type="match status" value="1"/>
</dbReference>
<dbReference type="InterPro" id="IPR013740">
    <property type="entry name" value="Redoxin"/>
</dbReference>
<feature type="domain" description="Thioredoxin" evidence="6">
    <location>
        <begin position="126"/>
        <end position="269"/>
    </location>
</feature>
<dbReference type="RefSeq" id="WP_083561293.1">
    <property type="nucleotide sequence ID" value="NZ_AQQV01000002.1"/>
</dbReference>
<evidence type="ECO:0000259" key="6">
    <source>
        <dbReference type="PROSITE" id="PS51352"/>
    </source>
</evidence>
<feature type="transmembrane region" description="Helical" evidence="5">
    <location>
        <begin position="84"/>
        <end position="100"/>
    </location>
</feature>
<dbReference type="InterPro" id="IPR001640">
    <property type="entry name" value="Lgt"/>
</dbReference>
<dbReference type="GO" id="GO:0017004">
    <property type="term" value="P:cytochrome complex assembly"/>
    <property type="evidence" value="ECO:0007669"/>
    <property type="project" value="UniProtKB-KW"/>
</dbReference>
<dbReference type="PROSITE" id="PS51352">
    <property type="entry name" value="THIOREDOXIN_2"/>
    <property type="match status" value="1"/>
</dbReference>
<dbReference type="SUPFAM" id="SSF52833">
    <property type="entry name" value="Thioredoxin-like"/>
    <property type="match status" value="1"/>
</dbReference>
<dbReference type="PROSITE" id="PS00194">
    <property type="entry name" value="THIOREDOXIN_1"/>
    <property type="match status" value="1"/>
</dbReference>
<dbReference type="InterPro" id="IPR017937">
    <property type="entry name" value="Thioredoxin_CS"/>
</dbReference>
<organism evidence="7 8">
    <name type="scientific">Oceanococcus atlanticus</name>
    <dbReference type="NCBI Taxonomy" id="1317117"/>
    <lineage>
        <taxon>Bacteria</taxon>
        <taxon>Pseudomonadati</taxon>
        <taxon>Pseudomonadota</taxon>
        <taxon>Gammaproteobacteria</taxon>
        <taxon>Chromatiales</taxon>
        <taxon>Oceanococcaceae</taxon>
        <taxon>Oceanococcus</taxon>
    </lineage>
</organism>
<evidence type="ECO:0000313" key="7">
    <source>
        <dbReference type="EMBL" id="ORE87093.1"/>
    </source>
</evidence>
<keyword evidence="8" id="KW-1185">Reference proteome</keyword>
<sequence>MLSFNLGPIALSAPHAVLLAAALVAWLVGTLLGRRREISIGGALADILLVAMLSARVGFVLLYFEHYRDAPWGVLDIRDGGFSPAAALLGGVACAVWQLWRHPEWRRALSGGLLAGAMVLAAGSLLLERMQGPANELLEASVALIDGQTSRLAELADGRPLVLNLWATWCPPCVREMPVLEDAQARYPDVAFVYANQAEDAATVAQFLASQRLALQHVVLDHDARLAPMVGSRGLPTTLFIDADGKMVDSHFGPLSRATLASRMRHFGAPLQR</sequence>
<protein>
    <submittedName>
        <fullName evidence="7">Membrane protein</fullName>
    </submittedName>
</protein>
<evidence type="ECO:0000256" key="2">
    <source>
        <dbReference type="ARBA" id="ARBA00022748"/>
    </source>
</evidence>
<dbReference type="GO" id="GO:0030313">
    <property type="term" value="C:cell envelope"/>
    <property type="evidence" value="ECO:0007669"/>
    <property type="project" value="UniProtKB-SubCell"/>
</dbReference>
<feature type="transmembrane region" description="Helical" evidence="5">
    <location>
        <begin position="12"/>
        <end position="32"/>
    </location>
</feature>
<dbReference type="GO" id="GO:0005886">
    <property type="term" value="C:plasma membrane"/>
    <property type="evidence" value="ECO:0007669"/>
    <property type="project" value="InterPro"/>
</dbReference>
<dbReference type="GO" id="GO:0008961">
    <property type="term" value="F:phosphatidylglycerol-prolipoprotein diacylglyceryl transferase activity"/>
    <property type="evidence" value="ECO:0007669"/>
    <property type="project" value="InterPro"/>
</dbReference>
<dbReference type="OrthoDB" id="9788279at2"/>
<reference evidence="7 8" key="1">
    <citation type="submission" date="2013-04" db="EMBL/GenBank/DDBJ databases">
        <title>Oceanococcus atlanticus 22II-S10r2 Genome Sequencing.</title>
        <authorList>
            <person name="Lai Q."/>
            <person name="Li G."/>
            <person name="Shao Z."/>
        </authorList>
    </citation>
    <scope>NUCLEOTIDE SEQUENCE [LARGE SCALE GENOMIC DNA]</scope>
    <source>
        <strain evidence="7 8">22II-S10r2</strain>
    </source>
</reference>
<evidence type="ECO:0000256" key="1">
    <source>
        <dbReference type="ARBA" id="ARBA00004196"/>
    </source>
</evidence>
<evidence type="ECO:0000256" key="4">
    <source>
        <dbReference type="ARBA" id="ARBA00023284"/>
    </source>
</evidence>
<keyword evidence="2" id="KW-0201">Cytochrome c-type biogenesis</keyword>
<evidence type="ECO:0000256" key="5">
    <source>
        <dbReference type="SAM" id="Phobius"/>
    </source>
</evidence>
<keyword evidence="3" id="KW-1015">Disulfide bond</keyword>
<dbReference type="CDD" id="cd02966">
    <property type="entry name" value="TlpA_like_family"/>
    <property type="match status" value="1"/>
</dbReference>
<dbReference type="GO" id="GO:0042158">
    <property type="term" value="P:lipoprotein biosynthetic process"/>
    <property type="evidence" value="ECO:0007669"/>
    <property type="project" value="InterPro"/>
</dbReference>
<keyword evidence="5" id="KW-0812">Transmembrane</keyword>
<dbReference type="InterPro" id="IPR036249">
    <property type="entry name" value="Thioredoxin-like_sf"/>
</dbReference>
<dbReference type="EMBL" id="AQQV01000002">
    <property type="protein sequence ID" value="ORE87093.1"/>
    <property type="molecule type" value="Genomic_DNA"/>
</dbReference>
<dbReference type="AlphaFoldDB" id="A0A1Y1SEH8"/>
<dbReference type="InterPro" id="IPR013766">
    <property type="entry name" value="Thioredoxin_domain"/>
</dbReference>
<dbReference type="InterPro" id="IPR050553">
    <property type="entry name" value="Thioredoxin_ResA/DsbE_sf"/>
</dbReference>
<comment type="caution">
    <text evidence="7">The sequence shown here is derived from an EMBL/GenBank/DDBJ whole genome shotgun (WGS) entry which is preliminary data.</text>
</comment>
<dbReference type="Proteomes" id="UP000192342">
    <property type="component" value="Unassembled WGS sequence"/>
</dbReference>